<protein>
    <submittedName>
        <fullName evidence="1">Uncharacterized protein</fullName>
    </submittedName>
</protein>
<sequence length="66" mass="7485">MRQRADIHFLVWWRATIALRDCGKAVKKLLEHGFCGLALHNKRREPTSEPAGVALRGFKTHCPSTT</sequence>
<reference evidence="1" key="1">
    <citation type="submission" date="2018-02" db="EMBL/GenBank/DDBJ databases">
        <authorList>
            <person name="Cohen D.B."/>
            <person name="Kent A.D."/>
        </authorList>
    </citation>
    <scope>NUCLEOTIDE SEQUENCE</scope>
</reference>
<gene>
    <name evidence="1" type="ORF">FSB_LOCUS38313</name>
</gene>
<organism evidence="1">
    <name type="scientific">Fagus sylvatica</name>
    <name type="common">Beechnut</name>
    <dbReference type="NCBI Taxonomy" id="28930"/>
    <lineage>
        <taxon>Eukaryota</taxon>
        <taxon>Viridiplantae</taxon>
        <taxon>Streptophyta</taxon>
        <taxon>Embryophyta</taxon>
        <taxon>Tracheophyta</taxon>
        <taxon>Spermatophyta</taxon>
        <taxon>Magnoliopsida</taxon>
        <taxon>eudicotyledons</taxon>
        <taxon>Gunneridae</taxon>
        <taxon>Pentapetalae</taxon>
        <taxon>rosids</taxon>
        <taxon>fabids</taxon>
        <taxon>Fagales</taxon>
        <taxon>Fagaceae</taxon>
        <taxon>Fagus</taxon>
    </lineage>
</organism>
<evidence type="ECO:0000313" key="1">
    <source>
        <dbReference type="EMBL" id="SPD10431.1"/>
    </source>
</evidence>
<dbReference type="AlphaFoldDB" id="A0A2N9HFH7"/>
<dbReference type="EMBL" id="OIVN01003334">
    <property type="protein sequence ID" value="SPD10431.1"/>
    <property type="molecule type" value="Genomic_DNA"/>
</dbReference>
<proteinExistence type="predicted"/>
<accession>A0A2N9HFH7</accession>
<name>A0A2N9HFH7_FAGSY</name>